<dbReference type="RefSeq" id="XP_027612426.1">
    <property type="nucleotide sequence ID" value="XM_027756625.1"/>
</dbReference>
<evidence type="ECO:0000256" key="1">
    <source>
        <dbReference type="SAM" id="MobiDB-lite"/>
    </source>
</evidence>
<protein>
    <submittedName>
        <fullName evidence="3">Uncharacterized protein</fullName>
    </submittedName>
</protein>
<accession>A0A401GH57</accession>
<dbReference type="GeneID" id="38778430"/>
<evidence type="ECO:0000313" key="3">
    <source>
        <dbReference type="EMBL" id="GBE81526.1"/>
    </source>
</evidence>
<organism evidence="3 4">
    <name type="scientific">Sparassis crispa</name>
    <dbReference type="NCBI Taxonomy" id="139825"/>
    <lineage>
        <taxon>Eukaryota</taxon>
        <taxon>Fungi</taxon>
        <taxon>Dikarya</taxon>
        <taxon>Basidiomycota</taxon>
        <taxon>Agaricomycotina</taxon>
        <taxon>Agaricomycetes</taxon>
        <taxon>Polyporales</taxon>
        <taxon>Sparassidaceae</taxon>
        <taxon>Sparassis</taxon>
    </lineage>
</organism>
<dbReference type="EMBL" id="BFAD01000003">
    <property type="protein sequence ID" value="GBE81513.1"/>
    <property type="molecule type" value="Genomic_DNA"/>
</dbReference>
<evidence type="ECO:0000313" key="4">
    <source>
        <dbReference type="Proteomes" id="UP000287166"/>
    </source>
</evidence>
<dbReference type="AlphaFoldDB" id="A0A401GH57"/>
<proteinExistence type="predicted"/>
<evidence type="ECO:0000313" key="2">
    <source>
        <dbReference type="EMBL" id="GBE81513.1"/>
    </source>
</evidence>
<dbReference type="Proteomes" id="UP000287166">
    <property type="component" value="Unassembled WGS sequence"/>
</dbReference>
<dbReference type="InParanoid" id="A0A401GH57"/>
<sequence length="102" mass="11132">MSSKCARKANPYLDIEAIVDNEEEEKEEEEEEEEELTELLADVQRTQQARAHLDNACVGDDAADAEAMARSITERDMAARCAQRASQSGGAVISLAPDGIHL</sequence>
<feature type="compositionally biased region" description="Acidic residues" evidence="1">
    <location>
        <begin position="17"/>
        <end position="35"/>
    </location>
</feature>
<gene>
    <name evidence="2" type="ORF">SCP_0312420</name>
    <name evidence="3" type="ORF">SCP_0312550</name>
</gene>
<feature type="region of interest" description="Disordered" evidence="1">
    <location>
        <begin position="16"/>
        <end position="35"/>
    </location>
</feature>
<keyword evidence="4" id="KW-1185">Reference proteome</keyword>
<comment type="caution">
    <text evidence="3">The sequence shown here is derived from an EMBL/GenBank/DDBJ whole genome shotgun (WGS) entry which is preliminary data.</text>
</comment>
<dbReference type="EMBL" id="BFAD01000003">
    <property type="protein sequence ID" value="GBE81526.1"/>
    <property type="molecule type" value="Genomic_DNA"/>
</dbReference>
<name>A0A401GH57_9APHY</name>
<reference evidence="3 4" key="1">
    <citation type="journal article" date="2018" name="Sci. Rep.">
        <title>Genome sequence of the cauliflower mushroom Sparassis crispa (Hanabiratake) and its association with beneficial usage.</title>
        <authorList>
            <person name="Kiyama R."/>
            <person name="Furutani Y."/>
            <person name="Kawaguchi K."/>
            <person name="Nakanishi T."/>
        </authorList>
    </citation>
    <scope>NUCLEOTIDE SEQUENCE [LARGE SCALE GENOMIC DNA]</scope>
</reference>